<dbReference type="Gene3D" id="3.50.50.60">
    <property type="entry name" value="FAD/NAD(P)-binding domain"/>
    <property type="match status" value="1"/>
</dbReference>
<keyword evidence="23" id="KW-1185">Reference proteome</keyword>
<dbReference type="KEGG" id="kaf:KAFR_0C05070"/>
<dbReference type="Gene3D" id="3.30.9.90">
    <property type="match status" value="1"/>
</dbReference>
<evidence type="ECO:0000256" key="16">
    <source>
        <dbReference type="ARBA" id="ARBA00023128"/>
    </source>
</evidence>
<name>H2ASZ8_KAZAF</name>
<dbReference type="AlphaFoldDB" id="H2ASZ8"/>
<keyword evidence="16" id="KW-0496">Mitochondrion</keyword>
<comment type="cofactor">
    <cofactor evidence="19">
        <name>[4Fe-4S] cluster</name>
        <dbReference type="ChEBI" id="CHEBI:49883"/>
    </cofactor>
    <text evidence="19">Binds 1 [4Fe-4S] cluster.</text>
</comment>
<keyword evidence="7 19" id="KW-0479">Metal-binding</keyword>
<comment type="function">
    <text evidence="2 19">Accepts electrons from ETF and reduces ubiquinone.</text>
</comment>
<dbReference type="Gene3D" id="3.30.70.20">
    <property type="match status" value="1"/>
</dbReference>
<keyword evidence="6 19" id="KW-0285">Flavoprotein</keyword>
<dbReference type="GeneID" id="13885416"/>
<dbReference type="SUPFAM" id="SSF54373">
    <property type="entry name" value="FAD-linked reductases, C-terminal domain"/>
    <property type="match status" value="1"/>
</dbReference>
<evidence type="ECO:0000256" key="17">
    <source>
        <dbReference type="ARBA" id="ARBA00023136"/>
    </source>
</evidence>
<keyword evidence="15 19" id="KW-0830">Ubiquinone</keyword>
<comment type="subcellular location">
    <subcellularLocation>
        <location evidence="3">Mitochondrion inner membrane</location>
    </subcellularLocation>
</comment>
<keyword evidence="14 19" id="KW-0411">Iron-sulfur</keyword>
<dbReference type="OrthoDB" id="437331at2759"/>
<dbReference type="Pfam" id="PF05187">
    <property type="entry name" value="Fer4_ETF_QO"/>
    <property type="match status" value="1"/>
</dbReference>
<dbReference type="FunCoup" id="H2ASZ8">
    <property type="interactions" value="752"/>
</dbReference>
<feature type="domain" description="ETF-QO/FixX C-terminal" evidence="20">
    <location>
        <begin position="466"/>
        <end position="573"/>
    </location>
</feature>
<keyword evidence="8" id="KW-0999">Mitochondrion inner membrane</keyword>
<evidence type="ECO:0000256" key="8">
    <source>
        <dbReference type="ARBA" id="ARBA00022792"/>
    </source>
</evidence>
<dbReference type="GO" id="GO:0005743">
    <property type="term" value="C:mitochondrial inner membrane"/>
    <property type="evidence" value="ECO:0007669"/>
    <property type="project" value="UniProtKB-SubCell"/>
</dbReference>
<dbReference type="GO" id="GO:0004174">
    <property type="term" value="F:electron-transferring-flavoprotein dehydrogenase activity"/>
    <property type="evidence" value="ECO:0007669"/>
    <property type="project" value="UniProtKB-UniRule"/>
</dbReference>
<keyword evidence="10" id="KW-0809">Transit peptide</keyword>
<dbReference type="Pfam" id="PF13450">
    <property type="entry name" value="NAD_binding_8"/>
    <property type="match status" value="1"/>
</dbReference>
<evidence type="ECO:0000256" key="19">
    <source>
        <dbReference type="RuleBase" id="RU366068"/>
    </source>
</evidence>
<evidence type="ECO:0000256" key="3">
    <source>
        <dbReference type="ARBA" id="ARBA00004273"/>
    </source>
</evidence>
<dbReference type="eggNOG" id="KOG2415">
    <property type="taxonomic scope" value="Eukaryota"/>
</dbReference>
<evidence type="ECO:0000256" key="1">
    <source>
        <dbReference type="ARBA" id="ARBA00001974"/>
    </source>
</evidence>
<dbReference type="PANTHER" id="PTHR10617">
    <property type="entry name" value="ELECTRON TRANSFER FLAVOPROTEIN-UBIQUINONE OXIDOREDUCTASE"/>
    <property type="match status" value="1"/>
</dbReference>
<dbReference type="RefSeq" id="XP_003956633.1">
    <property type="nucleotide sequence ID" value="XM_003956584.1"/>
</dbReference>
<dbReference type="PANTHER" id="PTHR10617:SF107">
    <property type="entry name" value="ELECTRON TRANSFER FLAVOPROTEIN-UBIQUINONE OXIDOREDUCTASE, MITOCHONDRIAL"/>
    <property type="match status" value="1"/>
</dbReference>
<dbReference type="FunFam" id="3.30.70.20:FF:000015">
    <property type="entry name" value="Electron transfer flavoprotein-ubiquinone oxidoreductase"/>
    <property type="match status" value="1"/>
</dbReference>
<organism evidence="22 23">
    <name type="scientific">Kazachstania africana (strain ATCC 22294 / BCRC 22015 / CBS 2517 / CECT 1963 / NBRC 1671 / NRRL Y-8276)</name>
    <name type="common">Yeast</name>
    <name type="synonym">Kluyveromyces africanus</name>
    <dbReference type="NCBI Taxonomy" id="1071382"/>
    <lineage>
        <taxon>Eukaryota</taxon>
        <taxon>Fungi</taxon>
        <taxon>Dikarya</taxon>
        <taxon>Ascomycota</taxon>
        <taxon>Saccharomycotina</taxon>
        <taxon>Saccharomycetes</taxon>
        <taxon>Saccharomycetales</taxon>
        <taxon>Saccharomycetaceae</taxon>
        <taxon>Kazachstania</taxon>
    </lineage>
</organism>
<accession>H2ASZ8</accession>
<evidence type="ECO:0000256" key="6">
    <source>
        <dbReference type="ARBA" id="ARBA00022630"/>
    </source>
</evidence>
<keyword evidence="13 19" id="KW-0408">Iron</keyword>
<protein>
    <recommendedName>
        <fullName evidence="19">Electron transfer flavoprotein-ubiquinone oxidoreductase</fullName>
        <shortName evidence="19">ETF-QO</shortName>
        <ecNumber evidence="19">1.5.5.1</ecNumber>
    </recommendedName>
</protein>
<evidence type="ECO:0000256" key="7">
    <source>
        <dbReference type="ARBA" id="ARBA00022723"/>
    </source>
</evidence>
<evidence type="ECO:0000256" key="9">
    <source>
        <dbReference type="ARBA" id="ARBA00022827"/>
    </source>
</evidence>
<dbReference type="InterPro" id="IPR040156">
    <property type="entry name" value="ETF-QO"/>
</dbReference>
<evidence type="ECO:0000256" key="10">
    <source>
        <dbReference type="ARBA" id="ARBA00022946"/>
    </source>
</evidence>
<dbReference type="GO" id="GO:0051539">
    <property type="term" value="F:4 iron, 4 sulfur cluster binding"/>
    <property type="evidence" value="ECO:0007669"/>
    <property type="project" value="UniProtKB-UniRule"/>
</dbReference>
<comment type="cofactor">
    <cofactor evidence="1 19">
        <name>FAD</name>
        <dbReference type="ChEBI" id="CHEBI:57692"/>
    </cofactor>
</comment>
<feature type="domain" description="ETF-QO/FixC ubiquinone-binding" evidence="21">
    <location>
        <begin position="219"/>
        <end position="312"/>
    </location>
</feature>
<dbReference type="SUPFAM" id="SSF51905">
    <property type="entry name" value="FAD/NAD(P)-binding domain"/>
    <property type="match status" value="1"/>
</dbReference>
<evidence type="ECO:0000256" key="11">
    <source>
        <dbReference type="ARBA" id="ARBA00022982"/>
    </source>
</evidence>
<evidence type="ECO:0000256" key="4">
    <source>
        <dbReference type="ARBA" id="ARBA00006796"/>
    </source>
</evidence>
<dbReference type="SUPFAM" id="SSF54862">
    <property type="entry name" value="4Fe-4S ferredoxins"/>
    <property type="match status" value="1"/>
</dbReference>
<dbReference type="InterPro" id="IPR007859">
    <property type="entry name" value="ETF-QO/FixX_C"/>
</dbReference>
<comment type="catalytic activity">
    <reaction evidence="18 19">
        <text>a ubiquinone + reduced [electron-transfer flavoprotein] = a ubiquinol + oxidized [electron-transfer flavoprotein] + H(+)</text>
        <dbReference type="Rhea" id="RHEA:24052"/>
        <dbReference type="Rhea" id="RHEA-COMP:9565"/>
        <dbReference type="Rhea" id="RHEA-COMP:9566"/>
        <dbReference type="Rhea" id="RHEA-COMP:10685"/>
        <dbReference type="Rhea" id="RHEA-COMP:10686"/>
        <dbReference type="ChEBI" id="CHEBI:15378"/>
        <dbReference type="ChEBI" id="CHEBI:16389"/>
        <dbReference type="ChEBI" id="CHEBI:17976"/>
        <dbReference type="ChEBI" id="CHEBI:57692"/>
        <dbReference type="ChEBI" id="CHEBI:58307"/>
        <dbReference type="EC" id="1.5.5.1"/>
    </reaction>
</comment>
<evidence type="ECO:0000256" key="13">
    <source>
        <dbReference type="ARBA" id="ARBA00023004"/>
    </source>
</evidence>
<reference evidence="22 23" key="1">
    <citation type="journal article" date="2011" name="Proc. Natl. Acad. Sci. U.S.A.">
        <title>Evolutionary erosion of yeast sex chromosomes by mating-type switching accidents.</title>
        <authorList>
            <person name="Gordon J.L."/>
            <person name="Armisen D."/>
            <person name="Proux-Wera E."/>
            <person name="Oheigeartaigh S.S."/>
            <person name="Byrne K.P."/>
            <person name="Wolfe K.H."/>
        </authorList>
    </citation>
    <scope>NUCLEOTIDE SEQUENCE [LARGE SCALE GENOMIC DNA]</scope>
    <source>
        <strain evidence="23">ATCC 22294 / BCRC 22015 / CBS 2517 / CECT 1963 / NBRC 1671 / NRRL Y-8276</strain>
    </source>
</reference>
<dbReference type="InParanoid" id="H2ASZ8"/>
<evidence type="ECO:0000256" key="15">
    <source>
        <dbReference type="ARBA" id="ARBA00023075"/>
    </source>
</evidence>
<dbReference type="Pfam" id="PF21162">
    <property type="entry name" value="ETFQO_UQ-bd"/>
    <property type="match status" value="1"/>
</dbReference>
<evidence type="ECO:0000256" key="2">
    <source>
        <dbReference type="ARBA" id="ARBA00002819"/>
    </source>
</evidence>
<dbReference type="Proteomes" id="UP000005220">
    <property type="component" value="Chromosome 3"/>
</dbReference>
<evidence type="ECO:0000259" key="20">
    <source>
        <dbReference type="Pfam" id="PF05187"/>
    </source>
</evidence>
<evidence type="ECO:0000256" key="14">
    <source>
        <dbReference type="ARBA" id="ARBA00023014"/>
    </source>
</evidence>
<evidence type="ECO:0000313" key="23">
    <source>
        <dbReference type="Proteomes" id="UP000005220"/>
    </source>
</evidence>
<dbReference type="EC" id="1.5.5.1" evidence="19"/>
<keyword evidence="9 19" id="KW-0274">FAD</keyword>
<dbReference type="InterPro" id="IPR049398">
    <property type="entry name" value="ETF-QO/FixC_UQ-bd"/>
</dbReference>
<keyword evidence="12 19" id="KW-0560">Oxidoreductase</keyword>
<evidence type="ECO:0000259" key="21">
    <source>
        <dbReference type="Pfam" id="PF21162"/>
    </source>
</evidence>
<comment type="similarity">
    <text evidence="4">Belongs to the ETF-QO/FixC family.</text>
</comment>
<evidence type="ECO:0000256" key="18">
    <source>
        <dbReference type="ARBA" id="ARBA00052682"/>
    </source>
</evidence>
<keyword evidence="5 19" id="KW-0813">Transport</keyword>
<evidence type="ECO:0000256" key="5">
    <source>
        <dbReference type="ARBA" id="ARBA00022448"/>
    </source>
</evidence>
<dbReference type="GO" id="GO:0046872">
    <property type="term" value="F:metal ion binding"/>
    <property type="evidence" value="ECO:0007669"/>
    <property type="project" value="UniProtKB-KW"/>
</dbReference>
<dbReference type="HOGENOM" id="CLU_009667_4_0_1"/>
<keyword evidence="17" id="KW-0472">Membrane</keyword>
<evidence type="ECO:0000256" key="12">
    <source>
        <dbReference type="ARBA" id="ARBA00023002"/>
    </source>
</evidence>
<proteinExistence type="inferred from homology"/>
<gene>
    <name evidence="22" type="primary">KAFR0C05070</name>
    <name evidence="22" type="ORF">KAFR_0C05070</name>
</gene>
<dbReference type="STRING" id="1071382.H2ASZ8"/>
<sequence length="575" mass="64476">MILKRFLSSVLNEPRAKDLVDLCIVGGGPAGLATAIRFKQLDKEMKYRVVLLEKGSEVGSHTVSGLVLDPKALKELFPEVDVTELLDKVTQDELKLLTSKRQIPLPVINQMQNKGKNFVGSLNNLVRWLGQKAEEIGVEIYPSVSVSDIVYNKQQNGVIGVATRDLGISKEGKPKDNFEKGMEFHSRQTIFAEGCRGSLTKQLIKKFSLNANNKSYQTYGLGIKEIWKVQPEKFHRGKVSHTLGYPLSRNIYGGGFQYHFGDNLVAVGLVIGLDYENPYISPYMEFQKLKHHPYYAEVLTNGECLSYAARAISEGGYQAIPRLTFPGGLLVGDSAGFLNVPRIKGTHTAMKSGIIAAENCFKELSKVQPFEEDSQEDLSDHHLLNIESYESDLKQSWIYKELESVRNIRPSFNTKLGLYGGLLYSGIDSMLLKGRTPWTFQFGKSDALKTMTTDKFKPIKYPKPDNKISFDIMTSVSRTGTYHDDNESCHLRVGSNQDLIKYTNEHYRKWGNLEGNFCPAGVYEYVADDSSKLGVKFKINSQNCIHCKTCDIKAPKQDINWIVPEGGDGPKYTMT</sequence>
<dbReference type="InterPro" id="IPR036188">
    <property type="entry name" value="FAD/NAD-bd_sf"/>
</dbReference>
<evidence type="ECO:0000313" key="22">
    <source>
        <dbReference type="EMBL" id="CCF57498.1"/>
    </source>
</evidence>
<keyword evidence="11 19" id="KW-0249">Electron transport</keyword>
<dbReference type="EMBL" id="HE650823">
    <property type="protein sequence ID" value="CCF57498.1"/>
    <property type="molecule type" value="Genomic_DNA"/>
</dbReference>